<dbReference type="Proteomes" id="UP000199107">
    <property type="component" value="Unassembled WGS sequence"/>
</dbReference>
<protein>
    <submittedName>
        <fullName evidence="3">Regulatory protein, luxR family</fullName>
    </submittedName>
</protein>
<dbReference type="InterPro" id="IPR039420">
    <property type="entry name" value="WalR-like"/>
</dbReference>
<dbReference type="GO" id="GO:0006355">
    <property type="term" value="P:regulation of DNA-templated transcription"/>
    <property type="evidence" value="ECO:0007669"/>
    <property type="project" value="InterPro"/>
</dbReference>
<dbReference type="STRING" id="48727.SAMN05192555_1292"/>
<dbReference type="PANTHER" id="PTHR43214">
    <property type="entry name" value="TWO-COMPONENT RESPONSE REGULATOR"/>
    <property type="match status" value="1"/>
</dbReference>
<dbReference type="SMART" id="SM00421">
    <property type="entry name" value="HTH_LUXR"/>
    <property type="match status" value="1"/>
</dbReference>
<name>A0A1G9X9C7_9GAMM</name>
<dbReference type="InterPro" id="IPR000792">
    <property type="entry name" value="Tscrpt_reg_LuxR_C"/>
</dbReference>
<dbReference type="PROSITE" id="PS50043">
    <property type="entry name" value="HTH_LUXR_2"/>
    <property type="match status" value="1"/>
</dbReference>
<gene>
    <name evidence="3" type="ORF">SAMN05192555_1292</name>
</gene>
<keyword evidence="1" id="KW-0238">DNA-binding</keyword>
<dbReference type="PANTHER" id="PTHR43214:SF43">
    <property type="entry name" value="TWO-COMPONENT RESPONSE REGULATOR"/>
    <property type="match status" value="1"/>
</dbReference>
<evidence type="ECO:0000259" key="2">
    <source>
        <dbReference type="PROSITE" id="PS50043"/>
    </source>
</evidence>
<dbReference type="GO" id="GO:0003677">
    <property type="term" value="F:DNA binding"/>
    <property type="evidence" value="ECO:0007669"/>
    <property type="project" value="UniProtKB-KW"/>
</dbReference>
<dbReference type="InterPro" id="IPR016032">
    <property type="entry name" value="Sig_transdc_resp-reg_C-effctor"/>
</dbReference>
<evidence type="ECO:0000313" key="3">
    <source>
        <dbReference type="EMBL" id="SDM93121.1"/>
    </source>
</evidence>
<dbReference type="RefSeq" id="WP_089660747.1">
    <property type="nucleotide sequence ID" value="NZ_FNGH01000029.1"/>
</dbReference>
<keyword evidence="4" id="KW-1185">Reference proteome</keyword>
<dbReference type="PRINTS" id="PR00038">
    <property type="entry name" value="HTHLUXR"/>
</dbReference>
<dbReference type="AlphaFoldDB" id="A0A1G9X9C7"/>
<organism evidence="3 4">
    <name type="scientific">Franzmannia pantelleriensis</name>
    <dbReference type="NCBI Taxonomy" id="48727"/>
    <lineage>
        <taxon>Bacteria</taxon>
        <taxon>Pseudomonadati</taxon>
        <taxon>Pseudomonadota</taxon>
        <taxon>Gammaproteobacteria</taxon>
        <taxon>Oceanospirillales</taxon>
        <taxon>Halomonadaceae</taxon>
        <taxon>Franzmannia</taxon>
    </lineage>
</organism>
<feature type="domain" description="HTH luxR-type" evidence="2">
    <location>
        <begin position="135"/>
        <end position="200"/>
    </location>
</feature>
<accession>A0A1G9X9C7</accession>
<evidence type="ECO:0000256" key="1">
    <source>
        <dbReference type="ARBA" id="ARBA00023125"/>
    </source>
</evidence>
<reference evidence="4" key="1">
    <citation type="submission" date="2016-10" db="EMBL/GenBank/DDBJ databases">
        <authorList>
            <person name="Varghese N."/>
            <person name="Submissions S."/>
        </authorList>
    </citation>
    <scope>NUCLEOTIDE SEQUENCE [LARGE SCALE GENOMIC DNA]</scope>
    <source>
        <strain evidence="4">AAP</strain>
    </source>
</reference>
<evidence type="ECO:0000313" key="4">
    <source>
        <dbReference type="Proteomes" id="UP000199107"/>
    </source>
</evidence>
<dbReference type="Pfam" id="PF00196">
    <property type="entry name" value="GerE"/>
    <property type="match status" value="1"/>
</dbReference>
<dbReference type="OrthoDB" id="9794397at2"/>
<proteinExistence type="predicted"/>
<dbReference type="PROSITE" id="PS00622">
    <property type="entry name" value="HTH_LUXR_1"/>
    <property type="match status" value="1"/>
</dbReference>
<dbReference type="Gene3D" id="3.40.50.2300">
    <property type="match status" value="1"/>
</dbReference>
<dbReference type="SUPFAM" id="SSF46894">
    <property type="entry name" value="C-terminal effector domain of the bipartite response regulators"/>
    <property type="match status" value="1"/>
</dbReference>
<dbReference type="CDD" id="cd06170">
    <property type="entry name" value="LuxR_C_like"/>
    <property type="match status" value="1"/>
</dbReference>
<dbReference type="EMBL" id="FNGH01000029">
    <property type="protein sequence ID" value="SDM93121.1"/>
    <property type="molecule type" value="Genomic_DNA"/>
</dbReference>
<sequence>MKQHLFVCQELDDIPRWKEAFPHLRRCTPQQARAQASAGDHVWVVSQIEGWGALVQTLSQRGAVLVVLSYTPSSVEAFQALNAGARGYAHAISTAPLLQQIEVVTANQGIWVWPDLLAQVVGSTFRALGGEARMRDDALSALTERERAVALAVASGKSNKEVARDMEITDRTVKAHLGAVFRKLRVRDRMQLILLLSQRSETTTDA</sequence>